<reference evidence="2" key="1">
    <citation type="submission" date="2023-07" db="EMBL/GenBank/DDBJ databases">
        <title>Genomic Encyclopedia of Type Strains, Phase IV (KMG-IV): sequencing the most valuable type-strain genomes for metagenomic binning, comparative biology and taxonomic classification.</title>
        <authorList>
            <person name="Goeker M."/>
        </authorList>
    </citation>
    <scope>NUCLEOTIDE SEQUENCE</scope>
    <source>
        <strain evidence="2">DSM 21202</strain>
    </source>
</reference>
<evidence type="ECO:0000313" key="3">
    <source>
        <dbReference type="Proteomes" id="UP001229244"/>
    </source>
</evidence>
<gene>
    <name evidence="2" type="ORF">J2S73_001789</name>
</gene>
<feature type="transmembrane region" description="Helical" evidence="1">
    <location>
        <begin position="35"/>
        <end position="53"/>
    </location>
</feature>
<proteinExistence type="predicted"/>
<evidence type="ECO:0000256" key="1">
    <source>
        <dbReference type="SAM" id="Phobius"/>
    </source>
</evidence>
<keyword evidence="1" id="KW-0472">Membrane</keyword>
<organism evidence="2 3">
    <name type="scientific">Amorphus orientalis</name>
    <dbReference type="NCBI Taxonomy" id="649198"/>
    <lineage>
        <taxon>Bacteria</taxon>
        <taxon>Pseudomonadati</taxon>
        <taxon>Pseudomonadota</taxon>
        <taxon>Alphaproteobacteria</taxon>
        <taxon>Hyphomicrobiales</taxon>
        <taxon>Amorphaceae</taxon>
        <taxon>Amorphus</taxon>
    </lineage>
</organism>
<name>A0AAE3VNK5_9HYPH</name>
<evidence type="ECO:0008006" key="4">
    <source>
        <dbReference type="Google" id="ProtNLM"/>
    </source>
</evidence>
<dbReference type="EMBL" id="JAUSUL010000002">
    <property type="protein sequence ID" value="MDQ0315332.1"/>
    <property type="molecule type" value="Genomic_DNA"/>
</dbReference>
<keyword evidence="3" id="KW-1185">Reference proteome</keyword>
<dbReference type="Proteomes" id="UP001229244">
    <property type="component" value="Unassembled WGS sequence"/>
</dbReference>
<dbReference type="AlphaFoldDB" id="A0AAE3VNK5"/>
<keyword evidence="1" id="KW-1133">Transmembrane helix</keyword>
<keyword evidence="1" id="KW-0812">Transmembrane</keyword>
<comment type="caution">
    <text evidence="2">The sequence shown here is derived from an EMBL/GenBank/DDBJ whole genome shotgun (WGS) entry which is preliminary data.</text>
</comment>
<protein>
    <recommendedName>
        <fullName evidence="4">Peptide ABC transporter permease</fullName>
    </recommendedName>
</protein>
<evidence type="ECO:0000313" key="2">
    <source>
        <dbReference type="EMBL" id="MDQ0315332.1"/>
    </source>
</evidence>
<accession>A0AAE3VNK5</accession>
<dbReference type="RefSeq" id="WP_306885165.1">
    <property type="nucleotide sequence ID" value="NZ_JAUSUL010000002.1"/>
</dbReference>
<sequence length="54" mass="5743">MTAPDDRDADGRPVYSAKKVRQGEVNLSSRARRSLFGGGLAGIVVVGLLLIFLV</sequence>